<comment type="caution">
    <text evidence="2">The sequence shown here is derived from an EMBL/GenBank/DDBJ whole genome shotgun (WGS) entry which is preliminary data.</text>
</comment>
<evidence type="ECO:0000313" key="1">
    <source>
        <dbReference type="EMBL" id="GBO02979.1"/>
    </source>
</evidence>
<protein>
    <submittedName>
        <fullName evidence="2">Uncharacterized protein</fullName>
    </submittedName>
</protein>
<accession>A0A4Y2TQS0</accession>
<organism evidence="2 3">
    <name type="scientific">Araneus ventricosus</name>
    <name type="common">Orbweaver spider</name>
    <name type="synonym">Epeira ventricosa</name>
    <dbReference type="NCBI Taxonomy" id="182803"/>
    <lineage>
        <taxon>Eukaryota</taxon>
        <taxon>Metazoa</taxon>
        <taxon>Ecdysozoa</taxon>
        <taxon>Arthropoda</taxon>
        <taxon>Chelicerata</taxon>
        <taxon>Arachnida</taxon>
        <taxon>Araneae</taxon>
        <taxon>Araneomorphae</taxon>
        <taxon>Entelegynae</taxon>
        <taxon>Araneoidea</taxon>
        <taxon>Araneidae</taxon>
        <taxon>Araneus</taxon>
    </lineage>
</organism>
<keyword evidence="3" id="KW-1185">Reference proteome</keyword>
<sequence>MEKQLKCVLLLSLKEMALRRVAVLLWSGSDILASVTKFPIYFHYMQRNKDEWQETILDKVVDKVFKLELPKLLTRQLNYIVHPIGLEIRKWRERHNFIFFYDFKDISLPDLAKLRWTTVGAIDYRKTAKELVCSDALNVVERYKIACSYCLDDYIPLLWEELPEGERREFYSEIISSLRLPSLWPYILEGELDVLDFLCRTSDRNLTSFNQWAFEDSAEDFNKTAAEYFFQKLTHEEREASLMRTAHAVLLSSFLENTKIEKRSNVVRYLVSLMTPEQRVETFKMRPIVFFLCFLDWPWQDLFLENVGLFWTFFPPGLYDNLLDKMMCGDENSFFYFPEIFKEFFIESPLDFKRRFVDQDSEDRTPACYFLSIFCKNEDSKSIEVIFRNVDPADRLKLVFHPLLLKHFYYCLLNDRWHMVEVCLREATLSKGDRVRFKEAFLESLASNDTGEIEWKNPKWKRFFEF</sequence>
<dbReference type="AlphaFoldDB" id="A0A4Y2TQS0"/>
<gene>
    <name evidence="2" type="ORF">AVEN_248755_1</name>
    <name evidence="1" type="ORF">AVEN_250137_1</name>
</gene>
<dbReference type="EMBL" id="BGPR01030446">
    <property type="protein sequence ID" value="GBO02983.1"/>
    <property type="molecule type" value="Genomic_DNA"/>
</dbReference>
<evidence type="ECO:0000313" key="2">
    <source>
        <dbReference type="EMBL" id="GBO02983.1"/>
    </source>
</evidence>
<reference evidence="2 3" key="1">
    <citation type="journal article" date="2019" name="Sci. Rep.">
        <title>Orb-weaving spider Araneus ventricosus genome elucidates the spidroin gene catalogue.</title>
        <authorList>
            <person name="Kono N."/>
            <person name="Nakamura H."/>
            <person name="Ohtoshi R."/>
            <person name="Moran D.A.P."/>
            <person name="Shinohara A."/>
            <person name="Yoshida Y."/>
            <person name="Fujiwara M."/>
            <person name="Mori M."/>
            <person name="Tomita M."/>
            <person name="Arakawa K."/>
        </authorList>
    </citation>
    <scope>NUCLEOTIDE SEQUENCE [LARGE SCALE GENOMIC DNA]</scope>
</reference>
<evidence type="ECO:0000313" key="3">
    <source>
        <dbReference type="Proteomes" id="UP000499080"/>
    </source>
</evidence>
<dbReference type="Proteomes" id="UP000499080">
    <property type="component" value="Unassembled WGS sequence"/>
</dbReference>
<proteinExistence type="predicted"/>
<dbReference type="EMBL" id="BGPR01030444">
    <property type="protein sequence ID" value="GBO02979.1"/>
    <property type="molecule type" value="Genomic_DNA"/>
</dbReference>
<name>A0A4Y2TQS0_ARAVE</name>